<evidence type="ECO:0000259" key="1">
    <source>
        <dbReference type="Pfam" id="PF04256"/>
    </source>
</evidence>
<evidence type="ECO:0000259" key="2">
    <source>
        <dbReference type="Pfam" id="PF18481"/>
    </source>
</evidence>
<dbReference type="InterPro" id="IPR041652">
    <property type="entry name" value="DUF5616"/>
</dbReference>
<dbReference type="EMBL" id="JANUBF010000010">
    <property type="protein sequence ID" value="MCS4036761.1"/>
    <property type="molecule type" value="Genomic_DNA"/>
</dbReference>
<evidence type="ECO:0008006" key="6">
    <source>
        <dbReference type="Google" id="ProtNLM"/>
    </source>
</evidence>
<reference evidence="4" key="1">
    <citation type="submission" date="2022-08" db="EMBL/GenBank/DDBJ databases">
        <title>Genomic Encyclopedia of Type Strains, Phase V (KMG-V): Genome sequencing to study the core and pangenomes of soil and plant-associated prokaryotes.</title>
        <authorList>
            <person name="Whitman W."/>
        </authorList>
    </citation>
    <scope>NUCLEOTIDE SEQUENCE</scope>
    <source>
        <strain evidence="3">0</strain>
        <strain evidence="4">SP3012</strain>
    </source>
</reference>
<accession>A0A9X2PQF9</accession>
<evidence type="ECO:0000313" key="4">
    <source>
        <dbReference type="EMBL" id="MCS4036761.1"/>
    </source>
</evidence>
<dbReference type="Pfam" id="PF18481">
    <property type="entry name" value="DUF5616"/>
    <property type="match status" value="1"/>
</dbReference>
<evidence type="ECO:0000313" key="5">
    <source>
        <dbReference type="Proteomes" id="UP001155040"/>
    </source>
</evidence>
<dbReference type="InterPro" id="IPR007368">
    <property type="entry name" value="DUF434"/>
</dbReference>
<dbReference type="AlphaFoldDB" id="A0A9X2PQF9"/>
<dbReference type="RefSeq" id="WP_103016418.1">
    <property type="nucleotide sequence ID" value="NZ_CALTSG010000026.1"/>
</dbReference>
<evidence type="ECO:0000313" key="3">
    <source>
        <dbReference type="EMBL" id="MCS3676604.1"/>
    </source>
</evidence>
<name>A0A9X2PQF9_9BACT</name>
<dbReference type="PANTHER" id="PTHR42252:SF1">
    <property type="entry name" value="DUF434 DOMAIN-CONTAINING PROTEIN"/>
    <property type="match status" value="1"/>
</dbReference>
<gene>
    <name evidence="3" type="ORF">GGP71_000500</name>
    <name evidence="4" type="ORF">GGQ01_001826</name>
</gene>
<dbReference type="PANTHER" id="PTHR42252">
    <property type="entry name" value="DUF5616 DOMAIN-CONTAINING PROTEIN"/>
    <property type="match status" value="1"/>
</dbReference>
<dbReference type="Pfam" id="PF04256">
    <property type="entry name" value="DUF434"/>
    <property type="match status" value="1"/>
</dbReference>
<feature type="domain" description="DUF5616" evidence="2">
    <location>
        <begin position="82"/>
        <end position="218"/>
    </location>
</feature>
<protein>
    <recommendedName>
        <fullName evidence="6">DUF434 domain-containing protein</fullName>
    </recommendedName>
</protein>
<dbReference type="EMBL" id="JANUAU010000001">
    <property type="protein sequence ID" value="MCS3676604.1"/>
    <property type="molecule type" value="Genomic_DNA"/>
</dbReference>
<organism evidence="4 5">
    <name type="scientific">Salinibacter ruber</name>
    <dbReference type="NCBI Taxonomy" id="146919"/>
    <lineage>
        <taxon>Bacteria</taxon>
        <taxon>Pseudomonadati</taxon>
        <taxon>Rhodothermota</taxon>
        <taxon>Rhodothermia</taxon>
        <taxon>Rhodothermales</taxon>
        <taxon>Salinibacteraceae</taxon>
        <taxon>Salinibacter</taxon>
    </lineage>
</organism>
<dbReference type="Proteomes" id="UP001155027">
    <property type="component" value="Unassembled WGS sequence"/>
</dbReference>
<proteinExistence type="predicted"/>
<dbReference type="Proteomes" id="UP001155040">
    <property type="component" value="Unassembled WGS sequence"/>
</dbReference>
<sequence>MPVNRGAHPEDPGLFGDDQRDRLRAAVRDLSWLRTRGYSGDSAPELVGNRYQLKRRQRDAVARSSCSDAERAHRLQGRLPPDAIAGQELHLDGFNVLITIEAMLGGAYAFVGRDAAYRDVDPVQGTYRIAHQTTPALRRLADTLQALRPARVTWHLDRSVSNVGRVTDRIADVSAETERPWTLDAHAGVDATLKEASAPVVTSDSAVLDASDAWLPLEGLVHARHVPDAHVVDLRPDGERSRETR</sequence>
<comment type="caution">
    <text evidence="4">The sequence shown here is derived from an EMBL/GenBank/DDBJ whole genome shotgun (WGS) entry which is preliminary data.</text>
</comment>
<feature type="domain" description="DUF434" evidence="1">
    <location>
        <begin position="22"/>
        <end position="75"/>
    </location>
</feature>